<reference evidence="2 3" key="1">
    <citation type="submission" date="2019-01" db="EMBL/GenBank/DDBJ databases">
        <title>Spirosoma flava sp. nov., a propanil-degrading bacterium isolated from herbicide-contaminated soil.</title>
        <authorList>
            <person name="Zhang L."/>
            <person name="Jiang J.-D."/>
        </authorList>
    </citation>
    <scope>NUCLEOTIDE SEQUENCE [LARGE SCALE GENOMIC DNA]</scope>
    <source>
        <strain evidence="2 3">TY50</strain>
    </source>
</reference>
<sequence>MDKKGFVKKALVAATALAVSASTLHTPVPVQTLDAGTPSPEISHLHESVQILYRPVLQQRIPDAPKTRGDKSWAWWKEQLTRIKKGWTEPVTGKYICGYHYWYLNFVKIPRQDNQTKEITGWDAPFYRDNDDEIMSMMWRNRYRDLAGGASINAKNSVFAKPRTIGYTQMEFLGVDSYHFIFMAGRERYIGRGYPTEKPKLAERGWFKTLYTEHIHPFFKTWNGRALEVVVENQDDFAVGYFTGRSSYIVHNWIQYRLVPNEASAGVFKSMRLTKLTAVEAGLWTGDSLDNFYVENKDCLEGGDLKWGMMVIGGTSNAVINKSSNYKTIFFNPEAYKAKSHFTPKTKALLGFIDERTGRSRVDDALAHIMALRKQSEGSGEKYAKELVENPLTPQEAFEPSASFAYDQLKIKSQIGYVTSHGFDQLWMSGKIEYIRGSDNKKVEFIPDAPGTPEKLRGPWRINQAGLPNHKIPNLHVGAIDDVYKKAKPGQKLKKRDSRNCMIIYRQPTLLLGDNNDMPVALYYDKLPDMQATYHEFYKGMLLYDVQQTIYEYNTDAFPDWLRDRNQSHRLWWINDHTPGIEVKGGVKTELTALGYQYLASNRHHHITLVPLLESLLLWGSGENDDIGSAFHCLLYLLHATKDRSFTEQESEQLLAGYSEYIQLGRYTDQPDSYTRTPDADEFIRLPGYRNSYTNNTRQYA</sequence>
<evidence type="ECO:0000256" key="1">
    <source>
        <dbReference type="SAM" id="SignalP"/>
    </source>
</evidence>
<name>A0A4Q2UP64_9BACT</name>
<keyword evidence="1" id="KW-0732">Signal</keyword>
<accession>A0A4Q2UP64</accession>
<dbReference type="RefSeq" id="WP_129598783.1">
    <property type="nucleotide sequence ID" value="NZ_SBLB01000001.1"/>
</dbReference>
<feature type="signal peptide" evidence="1">
    <location>
        <begin position="1"/>
        <end position="25"/>
    </location>
</feature>
<dbReference type="Proteomes" id="UP000290407">
    <property type="component" value="Unassembled WGS sequence"/>
</dbReference>
<proteinExistence type="predicted"/>
<organism evidence="2 3">
    <name type="scientific">Spirosoma sordidisoli</name>
    <dbReference type="NCBI Taxonomy" id="2502893"/>
    <lineage>
        <taxon>Bacteria</taxon>
        <taxon>Pseudomonadati</taxon>
        <taxon>Bacteroidota</taxon>
        <taxon>Cytophagia</taxon>
        <taxon>Cytophagales</taxon>
        <taxon>Cytophagaceae</taxon>
        <taxon>Spirosoma</taxon>
    </lineage>
</organism>
<dbReference type="AlphaFoldDB" id="A0A4Q2UP64"/>
<gene>
    <name evidence="2" type="ORF">EQG79_00490</name>
</gene>
<keyword evidence="3" id="KW-1185">Reference proteome</keyword>
<evidence type="ECO:0000313" key="3">
    <source>
        <dbReference type="Proteomes" id="UP000290407"/>
    </source>
</evidence>
<dbReference type="EMBL" id="SBLB01000001">
    <property type="protein sequence ID" value="RYC70662.1"/>
    <property type="molecule type" value="Genomic_DNA"/>
</dbReference>
<protein>
    <submittedName>
        <fullName evidence="2">Uncharacterized protein</fullName>
    </submittedName>
</protein>
<feature type="chain" id="PRO_5020729444" evidence="1">
    <location>
        <begin position="26"/>
        <end position="701"/>
    </location>
</feature>
<evidence type="ECO:0000313" key="2">
    <source>
        <dbReference type="EMBL" id="RYC70662.1"/>
    </source>
</evidence>
<comment type="caution">
    <text evidence="2">The sequence shown here is derived from an EMBL/GenBank/DDBJ whole genome shotgun (WGS) entry which is preliminary data.</text>
</comment>